<feature type="domain" description="Nudix hydrolase" evidence="10">
    <location>
        <begin position="58"/>
        <end position="186"/>
    </location>
</feature>
<feature type="compositionally biased region" description="Polar residues" evidence="9">
    <location>
        <begin position="252"/>
        <end position="265"/>
    </location>
</feature>
<keyword evidence="7" id="KW-0694">RNA-binding</keyword>
<keyword evidence="6" id="KW-0378">Hydrolase</keyword>
<evidence type="ECO:0000256" key="6">
    <source>
        <dbReference type="ARBA" id="ARBA00022801"/>
    </source>
</evidence>
<protein>
    <submittedName>
        <fullName evidence="11">DCP2-domain-containing protein</fullName>
    </submittedName>
</protein>
<dbReference type="Gene3D" id="3.90.79.10">
    <property type="entry name" value="Nucleoside Triphosphate Pyrophosphohydrolase"/>
    <property type="match status" value="1"/>
</dbReference>
<dbReference type="GO" id="GO:0140933">
    <property type="term" value="F:5'-(N(7)-methylguanosine 5'-triphospho)-[mRNA] hydrolase activity"/>
    <property type="evidence" value="ECO:0007669"/>
    <property type="project" value="InterPro"/>
</dbReference>
<dbReference type="GO" id="GO:0000184">
    <property type="term" value="P:nuclear-transcribed mRNA catabolic process, nonsense-mediated decay"/>
    <property type="evidence" value="ECO:0007669"/>
    <property type="project" value="InterPro"/>
</dbReference>
<dbReference type="OrthoDB" id="18996at2759"/>
<evidence type="ECO:0000256" key="8">
    <source>
        <dbReference type="ARBA" id="ARBA00023211"/>
    </source>
</evidence>
<evidence type="ECO:0000256" key="3">
    <source>
        <dbReference type="ARBA" id="ARBA00005279"/>
    </source>
</evidence>
<evidence type="ECO:0000256" key="9">
    <source>
        <dbReference type="SAM" id="MobiDB-lite"/>
    </source>
</evidence>
<feature type="compositionally biased region" description="Polar residues" evidence="9">
    <location>
        <begin position="398"/>
        <end position="422"/>
    </location>
</feature>
<feature type="compositionally biased region" description="Low complexity" evidence="9">
    <location>
        <begin position="431"/>
        <end position="444"/>
    </location>
</feature>
<accession>A0A0C9MX53</accession>
<evidence type="ECO:0000256" key="1">
    <source>
        <dbReference type="ARBA" id="ARBA00001936"/>
    </source>
</evidence>
<feature type="region of interest" description="Disordered" evidence="9">
    <location>
        <begin position="211"/>
        <end position="303"/>
    </location>
</feature>
<dbReference type="STRING" id="91626.A0A0C9MX53"/>
<dbReference type="PANTHER" id="PTHR23114">
    <property type="entry name" value="M7GPPPN-MRNA HYDROLASE"/>
    <property type="match status" value="1"/>
</dbReference>
<dbReference type="Pfam" id="PF05026">
    <property type="entry name" value="DCP2"/>
    <property type="match status" value="1"/>
</dbReference>
<keyword evidence="5" id="KW-0479">Metal-binding</keyword>
<dbReference type="PROSITE" id="PS00893">
    <property type="entry name" value="NUDIX_BOX"/>
    <property type="match status" value="1"/>
</dbReference>
<dbReference type="Proteomes" id="UP000053815">
    <property type="component" value="Unassembled WGS sequence"/>
</dbReference>
<comment type="cofactor">
    <cofactor evidence="1">
        <name>Mn(2+)</name>
        <dbReference type="ChEBI" id="CHEBI:29035"/>
    </cofactor>
</comment>
<dbReference type="PROSITE" id="PS51462">
    <property type="entry name" value="NUDIX"/>
    <property type="match status" value="1"/>
</dbReference>
<evidence type="ECO:0000313" key="12">
    <source>
        <dbReference type="Proteomes" id="UP000053815"/>
    </source>
</evidence>
<comment type="subcellular location">
    <subcellularLocation>
        <location evidence="2">Cytoplasm</location>
    </subcellularLocation>
</comment>
<evidence type="ECO:0000313" key="11">
    <source>
        <dbReference type="EMBL" id="GAN06723.1"/>
    </source>
</evidence>
<evidence type="ECO:0000256" key="4">
    <source>
        <dbReference type="ARBA" id="ARBA00022490"/>
    </source>
</evidence>
<dbReference type="InterPro" id="IPR036189">
    <property type="entry name" value="DCP2_BoxA_sf"/>
</dbReference>
<dbReference type="EMBL" id="DF836423">
    <property type="protein sequence ID" value="GAN06723.1"/>
    <property type="molecule type" value="Genomic_DNA"/>
</dbReference>
<reference evidence="11" key="1">
    <citation type="submission" date="2014-09" db="EMBL/GenBank/DDBJ databases">
        <title>Draft genome sequence of an oleaginous Mucoromycotina fungus Mucor ambiguus NBRC6742.</title>
        <authorList>
            <person name="Takeda I."/>
            <person name="Yamane N."/>
            <person name="Morita T."/>
            <person name="Tamano K."/>
            <person name="Machida M."/>
            <person name="Baker S."/>
            <person name="Koike H."/>
        </authorList>
    </citation>
    <scope>NUCLEOTIDE SEQUENCE</scope>
    <source>
        <strain evidence="11">NBRC 6742</strain>
    </source>
</reference>
<comment type="similarity">
    <text evidence="3">Belongs to the Nudix hydrolase family. DCP2 subfamily.</text>
</comment>
<dbReference type="InterPro" id="IPR044099">
    <property type="entry name" value="Dcp2_NUDIX"/>
</dbReference>
<dbReference type="GO" id="GO:0030145">
    <property type="term" value="F:manganese ion binding"/>
    <property type="evidence" value="ECO:0007669"/>
    <property type="project" value="InterPro"/>
</dbReference>
<keyword evidence="8" id="KW-0464">Manganese</keyword>
<sequence>MQSSAVFISATFEEILDDLSSRFIINVPEAELSSVERICFQWAHEHERAYADFMQYRFRIPVCGAIILNTNLDKCVLVKGWSSKSGWGFPKGKINQDEEYDCCAIREVLEETGYDVGPLLKKPDYIELTMREQRIRLYIIQGVPEDTQFIPRTRKEISQISWIKLDDLPTYKATEPKPANGSLNYVKSGPYRFYMVVPFMNKLRQFVNQRKKTLKKDNNKVKGSASPHPRVPAQSQATAQNAAQQSSIMIPRSSNNKPAESSNALKSLLGVNHGDSNNGFAASPAVSQPQPENHPPQPNTNNLLDQLFASNAQHQQQQQQEQASVSQQQSPNLLQMLQLASQQAGQQVHKTANQQSEEVHHGSFDEMLLKQHQYNQQHQQQQQQQQQSPPLMNDNMRRNSLLSVLQGRSNDSSPAPLNSSMNPLEALLHAQNQPQQQQQTYYAE</sequence>
<name>A0A0C9MX53_9FUNG</name>
<proteinExistence type="inferred from homology"/>
<evidence type="ECO:0000256" key="5">
    <source>
        <dbReference type="ARBA" id="ARBA00022723"/>
    </source>
</evidence>
<dbReference type="FunFam" id="3.90.79.10:FF:000003">
    <property type="entry name" value="M7GpppN-mRNA hydrolase isoform 2"/>
    <property type="match status" value="1"/>
</dbReference>
<dbReference type="InterPro" id="IPR007722">
    <property type="entry name" value="DCP2_BoxA"/>
</dbReference>
<dbReference type="PANTHER" id="PTHR23114:SF17">
    <property type="entry name" value="M7GPPPN-MRNA HYDROLASE"/>
    <property type="match status" value="1"/>
</dbReference>
<dbReference type="Gene3D" id="1.10.10.1050">
    <property type="entry name" value="Dcp2, box A domain"/>
    <property type="match status" value="1"/>
</dbReference>
<evidence type="ECO:0000256" key="2">
    <source>
        <dbReference type="ARBA" id="ARBA00004496"/>
    </source>
</evidence>
<dbReference type="AlphaFoldDB" id="A0A0C9MX53"/>
<evidence type="ECO:0000259" key="10">
    <source>
        <dbReference type="PROSITE" id="PS51462"/>
    </source>
</evidence>
<dbReference type="GO" id="GO:0000290">
    <property type="term" value="P:deadenylation-dependent decapping of nuclear-transcribed mRNA"/>
    <property type="evidence" value="ECO:0007669"/>
    <property type="project" value="InterPro"/>
</dbReference>
<feature type="compositionally biased region" description="Low complexity" evidence="9">
    <location>
        <begin position="233"/>
        <end position="247"/>
    </location>
</feature>
<keyword evidence="12" id="KW-1185">Reference proteome</keyword>
<evidence type="ECO:0000256" key="7">
    <source>
        <dbReference type="ARBA" id="ARBA00022884"/>
    </source>
</evidence>
<dbReference type="InterPro" id="IPR020084">
    <property type="entry name" value="NUDIX_hydrolase_CS"/>
</dbReference>
<dbReference type="InterPro" id="IPR000086">
    <property type="entry name" value="NUDIX_hydrolase_dom"/>
</dbReference>
<dbReference type="SUPFAM" id="SSF55811">
    <property type="entry name" value="Nudix"/>
    <property type="match status" value="1"/>
</dbReference>
<dbReference type="SUPFAM" id="SSF140586">
    <property type="entry name" value="Dcp2 domain-like"/>
    <property type="match status" value="1"/>
</dbReference>
<dbReference type="SMART" id="SM01125">
    <property type="entry name" value="DCP2"/>
    <property type="match status" value="1"/>
</dbReference>
<organism evidence="11">
    <name type="scientific">Mucor ambiguus</name>
    <dbReference type="NCBI Taxonomy" id="91626"/>
    <lineage>
        <taxon>Eukaryota</taxon>
        <taxon>Fungi</taxon>
        <taxon>Fungi incertae sedis</taxon>
        <taxon>Mucoromycota</taxon>
        <taxon>Mucoromycotina</taxon>
        <taxon>Mucoromycetes</taxon>
        <taxon>Mucorales</taxon>
        <taxon>Mucorineae</taxon>
        <taxon>Mucoraceae</taxon>
        <taxon>Mucor</taxon>
    </lineage>
</organism>
<keyword evidence="4" id="KW-0963">Cytoplasm</keyword>
<dbReference type="GO" id="GO:0000932">
    <property type="term" value="C:P-body"/>
    <property type="evidence" value="ECO:0007669"/>
    <property type="project" value="TreeGrafter"/>
</dbReference>
<dbReference type="CDD" id="cd03672">
    <property type="entry name" value="NUDIX_Dcp2p_Nudt20"/>
    <property type="match status" value="1"/>
</dbReference>
<gene>
    <name evidence="11" type="ORF">MAM1_0134c06211</name>
</gene>
<dbReference type="Pfam" id="PF00293">
    <property type="entry name" value="NUDIX"/>
    <property type="match status" value="1"/>
</dbReference>
<feature type="compositionally biased region" description="Low complexity" evidence="9">
    <location>
        <begin position="373"/>
        <end position="387"/>
    </location>
</feature>
<feature type="region of interest" description="Disordered" evidence="9">
    <location>
        <begin position="373"/>
        <end position="444"/>
    </location>
</feature>
<dbReference type="InterPro" id="IPR015797">
    <property type="entry name" value="NUDIX_hydrolase-like_dom_sf"/>
</dbReference>
<dbReference type="GO" id="GO:0003723">
    <property type="term" value="F:RNA binding"/>
    <property type="evidence" value="ECO:0007669"/>
    <property type="project" value="UniProtKB-KW"/>
</dbReference>